<comment type="caution">
    <text evidence="1">The sequence shown here is derived from an EMBL/GenBank/DDBJ whole genome shotgun (WGS) entry which is preliminary data.</text>
</comment>
<accession>A0ACC6Q5E7</accession>
<evidence type="ECO:0000313" key="1">
    <source>
        <dbReference type="EMBL" id="MEJ8638382.1"/>
    </source>
</evidence>
<gene>
    <name evidence="1" type="ORF">WKI67_33995</name>
</gene>
<reference evidence="1" key="1">
    <citation type="submission" date="2024-03" db="EMBL/GenBank/DDBJ databases">
        <title>Novel Streptomyces species of biotechnological and ecological value are a feature of Machair soil.</title>
        <authorList>
            <person name="Prole J.R."/>
            <person name="Goodfellow M."/>
            <person name="Allenby N."/>
            <person name="Ward A.C."/>
        </authorList>
    </citation>
    <scope>NUCLEOTIDE SEQUENCE</scope>
    <source>
        <strain evidence="1">MS2.AVA.5</strain>
    </source>
</reference>
<dbReference type="Proteomes" id="UP001377168">
    <property type="component" value="Unassembled WGS sequence"/>
</dbReference>
<keyword evidence="2" id="KW-1185">Reference proteome</keyword>
<name>A0ACC6Q5E7_9ACTN</name>
<evidence type="ECO:0000313" key="2">
    <source>
        <dbReference type="Proteomes" id="UP001377168"/>
    </source>
</evidence>
<sequence length="139" mass="14843">MFPTVEQSVPAHLISDAPQPAPLPVTLSYRADDPLAVRMVFPAAVSLSGATVTWTFARSLLDAGLHTPSGTGDVHVWPCGRTQTMVELRSPEGVALLRFATGRLRHFLLHSYATVPAELETRAIDIDSGLASLLGEARG</sequence>
<proteinExistence type="predicted"/>
<organism evidence="1 2">
    <name type="scientific">Streptomyces achmelvichensis</name>
    <dbReference type="NCBI Taxonomy" id="3134111"/>
    <lineage>
        <taxon>Bacteria</taxon>
        <taxon>Bacillati</taxon>
        <taxon>Actinomycetota</taxon>
        <taxon>Actinomycetes</taxon>
        <taxon>Kitasatosporales</taxon>
        <taxon>Streptomycetaceae</taxon>
        <taxon>Streptomyces</taxon>
    </lineage>
</organism>
<dbReference type="EMBL" id="JBBKAJ010000022">
    <property type="protein sequence ID" value="MEJ8638382.1"/>
    <property type="molecule type" value="Genomic_DNA"/>
</dbReference>
<protein>
    <submittedName>
        <fullName evidence="1">SsgA family sporulation/cell division regulator</fullName>
    </submittedName>
</protein>